<keyword evidence="3 6" id="KW-1133">Transmembrane helix</keyword>
<feature type="transmembrane region" description="Helical" evidence="6">
    <location>
        <begin position="116"/>
        <end position="136"/>
    </location>
</feature>
<dbReference type="InterPro" id="IPR052337">
    <property type="entry name" value="SAT4-like"/>
</dbReference>
<dbReference type="InterPro" id="IPR049326">
    <property type="entry name" value="Rhodopsin_dom_fungi"/>
</dbReference>
<dbReference type="GO" id="GO:0016020">
    <property type="term" value="C:membrane"/>
    <property type="evidence" value="ECO:0007669"/>
    <property type="project" value="UniProtKB-SubCell"/>
</dbReference>
<keyword evidence="4 6" id="KW-0472">Membrane</keyword>
<organism evidence="8 9">
    <name type="scientific">Thielaviopsis punctulata</name>
    <dbReference type="NCBI Taxonomy" id="72032"/>
    <lineage>
        <taxon>Eukaryota</taxon>
        <taxon>Fungi</taxon>
        <taxon>Dikarya</taxon>
        <taxon>Ascomycota</taxon>
        <taxon>Pezizomycotina</taxon>
        <taxon>Sordariomycetes</taxon>
        <taxon>Hypocreomycetidae</taxon>
        <taxon>Microascales</taxon>
        <taxon>Ceratocystidaceae</taxon>
        <taxon>Thielaviopsis</taxon>
    </lineage>
</organism>
<comment type="similarity">
    <text evidence="5">Belongs to the SAT4 family.</text>
</comment>
<evidence type="ECO:0000256" key="2">
    <source>
        <dbReference type="ARBA" id="ARBA00022692"/>
    </source>
</evidence>
<evidence type="ECO:0000313" key="8">
    <source>
        <dbReference type="EMBL" id="KKA29331.1"/>
    </source>
</evidence>
<evidence type="ECO:0000256" key="5">
    <source>
        <dbReference type="ARBA" id="ARBA00038359"/>
    </source>
</evidence>
<sequence>MSSKLAAASALITTVATNGANLAAVQPQTGLSDTAELPHNSKATYLMVSVWVLCAISFLFLALRIYCKLASRRGLWWDDHMLLASWIMVLANCSCVSYMVHLGYGKHSWDFNPANINSYVLAANIRTVFTVCAAAWSKTSFCLTLKKISGRRTTILLYAIIASINISLGLSALFPWVQCTPIQKGWKPLIPGKCWPRMTLIHYNMAAGAWSAAMDILLVVVPWKVILGLQMHLREKLGVAIAMSMGIL</sequence>
<evidence type="ECO:0000256" key="3">
    <source>
        <dbReference type="ARBA" id="ARBA00022989"/>
    </source>
</evidence>
<dbReference type="AlphaFoldDB" id="A0A0F4ZGU4"/>
<feature type="transmembrane region" description="Helical" evidence="6">
    <location>
        <begin position="83"/>
        <end position="104"/>
    </location>
</feature>
<feature type="transmembrane region" description="Helical" evidence="6">
    <location>
        <begin position="43"/>
        <end position="63"/>
    </location>
</feature>
<evidence type="ECO:0000313" key="9">
    <source>
        <dbReference type="Proteomes" id="UP000033483"/>
    </source>
</evidence>
<feature type="transmembrane region" description="Helical" evidence="6">
    <location>
        <begin position="156"/>
        <end position="177"/>
    </location>
</feature>
<gene>
    <name evidence="8" type="ORF">TD95_005410</name>
</gene>
<dbReference type="PANTHER" id="PTHR33048">
    <property type="entry name" value="PTH11-LIKE INTEGRAL MEMBRANE PROTEIN (AFU_ORTHOLOGUE AFUA_5G11245)"/>
    <property type="match status" value="1"/>
</dbReference>
<dbReference type="OrthoDB" id="5417887at2759"/>
<evidence type="ECO:0000256" key="4">
    <source>
        <dbReference type="ARBA" id="ARBA00023136"/>
    </source>
</evidence>
<proteinExistence type="inferred from homology"/>
<evidence type="ECO:0000259" key="7">
    <source>
        <dbReference type="Pfam" id="PF20684"/>
    </source>
</evidence>
<protein>
    <recommendedName>
        <fullName evidence="7">Rhodopsin domain-containing protein</fullName>
    </recommendedName>
</protein>
<accession>A0A0F4ZGU4</accession>
<comment type="subcellular location">
    <subcellularLocation>
        <location evidence="1">Membrane</location>
        <topology evidence="1">Multi-pass membrane protein</topology>
    </subcellularLocation>
</comment>
<comment type="caution">
    <text evidence="8">The sequence shown here is derived from an EMBL/GenBank/DDBJ whole genome shotgun (WGS) entry which is preliminary data.</text>
</comment>
<name>A0A0F4ZGU4_9PEZI</name>
<evidence type="ECO:0000256" key="6">
    <source>
        <dbReference type="SAM" id="Phobius"/>
    </source>
</evidence>
<keyword evidence="2 6" id="KW-0812">Transmembrane</keyword>
<reference evidence="8 9" key="1">
    <citation type="submission" date="2015-03" db="EMBL/GenBank/DDBJ databases">
        <authorList>
            <person name="Radwan O."/>
            <person name="Al-Naeli F.A."/>
            <person name="Rendon G.A."/>
            <person name="Fields C."/>
        </authorList>
    </citation>
    <scope>NUCLEOTIDE SEQUENCE [LARGE SCALE GENOMIC DNA]</scope>
    <source>
        <strain evidence="8">CR-DP1</strain>
    </source>
</reference>
<feature type="transmembrane region" description="Helical" evidence="6">
    <location>
        <begin position="205"/>
        <end position="227"/>
    </location>
</feature>
<evidence type="ECO:0000256" key="1">
    <source>
        <dbReference type="ARBA" id="ARBA00004141"/>
    </source>
</evidence>
<dbReference type="EMBL" id="LAEV01000894">
    <property type="protein sequence ID" value="KKA29331.1"/>
    <property type="molecule type" value="Genomic_DNA"/>
</dbReference>
<dbReference type="Pfam" id="PF20684">
    <property type="entry name" value="Fung_rhodopsin"/>
    <property type="match status" value="1"/>
</dbReference>
<dbReference type="Proteomes" id="UP000033483">
    <property type="component" value="Unassembled WGS sequence"/>
</dbReference>
<feature type="domain" description="Rhodopsin" evidence="7">
    <location>
        <begin position="63"/>
        <end position="247"/>
    </location>
</feature>
<dbReference type="PANTHER" id="PTHR33048:SF42">
    <property type="entry name" value="INTEGRAL MEMBRANE PROTEIN"/>
    <property type="match status" value="1"/>
</dbReference>
<keyword evidence="9" id="KW-1185">Reference proteome</keyword>